<protein>
    <submittedName>
        <fullName evidence="2">Uncharacterized protein</fullName>
    </submittedName>
</protein>
<feature type="region of interest" description="Disordered" evidence="1">
    <location>
        <begin position="1"/>
        <end position="24"/>
    </location>
</feature>
<dbReference type="AlphaFoldDB" id="A0A6J4NJX3"/>
<evidence type="ECO:0000256" key="1">
    <source>
        <dbReference type="SAM" id="MobiDB-lite"/>
    </source>
</evidence>
<sequence>PSQMDTGINDIVRDHTPDFLVPSM</sequence>
<reference evidence="2" key="1">
    <citation type="submission" date="2020-02" db="EMBL/GenBank/DDBJ databases">
        <authorList>
            <person name="Meier V. D."/>
        </authorList>
    </citation>
    <scope>NUCLEOTIDE SEQUENCE</scope>
    <source>
        <strain evidence="2">AVDCRST_MAG93</strain>
    </source>
</reference>
<name>A0A6J4NJX3_9CHLR</name>
<organism evidence="2">
    <name type="scientific">uncultured Chloroflexia bacterium</name>
    <dbReference type="NCBI Taxonomy" id="1672391"/>
    <lineage>
        <taxon>Bacteria</taxon>
        <taxon>Bacillati</taxon>
        <taxon>Chloroflexota</taxon>
        <taxon>Chloroflexia</taxon>
        <taxon>environmental samples</taxon>
    </lineage>
</organism>
<accession>A0A6J4NJX3</accession>
<evidence type="ECO:0000313" key="2">
    <source>
        <dbReference type="EMBL" id="CAA9390272.1"/>
    </source>
</evidence>
<gene>
    <name evidence="2" type="ORF">AVDCRST_MAG93-9693</name>
</gene>
<proteinExistence type="predicted"/>
<feature type="non-terminal residue" evidence="2">
    <location>
        <position position="1"/>
    </location>
</feature>
<dbReference type="EMBL" id="CADCTR010003253">
    <property type="protein sequence ID" value="CAA9390272.1"/>
    <property type="molecule type" value="Genomic_DNA"/>
</dbReference>